<keyword evidence="7" id="KW-1185">Reference proteome</keyword>
<dbReference type="PANTHER" id="PTHR30469">
    <property type="entry name" value="MULTIDRUG RESISTANCE PROTEIN MDTA"/>
    <property type="match status" value="1"/>
</dbReference>
<dbReference type="STRING" id="1055723.SAMN05216293_2701"/>
<dbReference type="Pfam" id="PF25954">
    <property type="entry name" value="Beta-barrel_RND_2"/>
    <property type="match status" value="1"/>
</dbReference>
<evidence type="ECO:0000313" key="7">
    <source>
        <dbReference type="Proteomes" id="UP000198940"/>
    </source>
</evidence>
<dbReference type="Pfam" id="PF25973">
    <property type="entry name" value="BSH_CzcB"/>
    <property type="match status" value="1"/>
</dbReference>
<dbReference type="EMBL" id="FOKU01000005">
    <property type="protein sequence ID" value="SFC05023.1"/>
    <property type="molecule type" value="Genomic_DNA"/>
</dbReference>
<proteinExistence type="inferred from homology"/>
<feature type="domain" description="CzcB-like barrel-sandwich hybrid" evidence="3">
    <location>
        <begin position="63"/>
        <end position="198"/>
    </location>
</feature>
<dbReference type="Gene3D" id="1.10.287.470">
    <property type="entry name" value="Helix hairpin bin"/>
    <property type="match status" value="1"/>
</dbReference>
<sequence>MKSNLFYIAILAFTTVSCINKSTGTVSNTAAEALRAMEVIEVQSQPIQQTLKLPGELHPFERANIFAKVKGYVKEVRVDIGDKVEKGQVLMRIEAPEMQSEYTEAVSEAASARADYTTGKDQYERLKHAAETPGTVAASDLVRAKNKMDADSGRMQAQNARVSAKRDLLGYLTITAPFSGIISVRNVDAGDFVGDNTDKAAFVIENNTRLRLKVPLPEASTGNAARDSITFTVESHPGKTFHGTFYKRAHSITPETRTELWEFLVDNGNRELQAGLFAQTHVQLRRKENGIFIPNSAVLTTLKRKAVAKVLEGKIQWVDVTTGIKDASHTEVFGEVKPGDLLLINPNEELKEGLTIKTVMK</sequence>
<protein>
    <submittedName>
        <fullName evidence="5">RND family efflux transporter, MFP subunit</fullName>
    </submittedName>
</protein>
<reference evidence="5 6" key="1">
    <citation type="submission" date="2016-11" db="EMBL/GenBank/DDBJ databases">
        <authorList>
            <person name="Varghese N."/>
            <person name="Submissions S."/>
        </authorList>
    </citation>
    <scope>NUCLEOTIDE SEQUENCE [LARGE SCALE GENOMIC DNA]</scope>
    <source>
        <strain evidence="5 6">CGMCC 1.12174</strain>
        <strain evidence="4 7">DSM 26351</strain>
    </source>
</reference>
<comment type="caution">
    <text evidence="5">The sequence shown here is derived from an EMBL/GenBank/DDBJ whole genome shotgun (WGS) entry which is preliminary data.</text>
</comment>
<dbReference type="PROSITE" id="PS51257">
    <property type="entry name" value="PROKAR_LIPOPROTEIN"/>
    <property type="match status" value="1"/>
</dbReference>
<dbReference type="InterPro" id="IPR006143">
    <property type="entry name" value="RND_pump_MFP"/>
</dbReference>
<dbReference type="RefSeq" id="WP_072880716.1">
    <property type="nucleotide sequence ID" value="NZ_FOKU01000005.1"/>
</dbReference>
<organism evidence="5 6">
    <name type="scientific">Flagellimonas taeanensis</name>
    <dbReference type="NCBI Taxonomy" id="1005926"/>
    <lineage>
        <taxon>Bacteria</taxon>
        <taxon>Pseudomonadati</taxon>
        <taxon>Bacteroidota</taxon>
        <taxon>Flavobacteriia</taxon>
        <taxon>Flavobacteriales</taxon>
        <taxon>Flavobacteriaceae</taxon>
        <taxon>Flagellimonas</taxon>
    </lineage>
</organism>
<dbReference type="InterPro" id="IPR058647">
    <property type="entry name" value="BSH_CzcB-like"/>
</dbReference>
<dbReference type="GO" id="GO:1990281">
    <property type="term" value="C:efflux pump complex"/>
    <property type="evidence" value="ECO:0007669"/>
    <property type="project" value="TreeGrafter"/>
</dbReference>
<dbReference type="SUPFAM" id="SSF111369">
    <property type="entry name" value="HlyD-like secretion proteins"/>
    <property type="match status" value="1"/>
</dbReference>
<dbReference type="NCBIfam" id="TIGR01730">
    <property type="entry name" value="RND_mfp"/>
    <property type="match status" value="1"/>
</dbReference>
<name>A0A1M6Y2Z3_9FLAO</name>
<dbReference type="PANTHER" id="PTHR30469:SF37">
    <property type="entry name" value="RAGD PROTEIN"/>
    <property type="match status" value="1"/>
</dbReference>
<dbReference type="EMBL" id="FRAT01000007">
    <property type="protein sequence ID" value="SHL12544.1"/>
    <property type="molecule type" value="Genomic_DNA"/>
</dbReference>
<evidence type="ECO:0000259" key="3">
    <source>
        <dbReference type="Pfam" id="PF25973"/>
    </source>
</evidence>
<dbReference type="Proteomes" id="UP000198940">
    <property type="component" value="Unassembled WGS sequence"/>
</dbReference>
<dbReference type="InterPro" id="IPR058792">
    <property type="entry name" value="Beta-barrel_RND_2"/>
</dbReference>
<dbReference type="GO" id="GO:0015562">
    <property type="term" value="F:efflux transmembrane transporter activity"/>
    <property type="evidence" value="ECO:0007669"/>
    <property type="project" value="TreeGrafter"/>
</dbReference>
<evidence type="ECO:0000313" key="5">
    <source>
        <dbReference type="EMBL" id="SHL12544.1"/>
    </source>
</evidence>
<dbReference type="Proteomes" id="UP000184031">
    <property type="component" value="Unassembled WGS sequence"/>
</dbReference>
<evidence type="ECO:0000256" key="1">
    <source>
        <dbReference type="ARBA" id="ARBA00009477"/>
    </source>
</evidence>
<dbReference type="OrthoDB" id="9806939at2"/>
<gene>
    <name evidence="4" type="ORF">SAMN04487891_10599</name>
    <name evidence="5" type="ORF">SAMN05216293_2701</name>
</gene>
<feature type="domain" description="CusB-like beta-barrel" evidence="2">
    <location>
        <begin position="213"/>
        <end position="283"/>
    </location>
</feature>
<accession>A0A1M6Y2Z3</accession>
<comment type="similarity">
    <text evidence="1">Belongs to the membrane fusion protein (MFP) (TC 8.A.1) family.</text>
</comment>
<dbReference type="Gene3D" id="2.40.50.100">
    <property type="match status" value="1"/>
</dbReference>
<evidence type="ECO:0000259" key="2">
    <source>
        <dbReference type="Pfam" id="PF25954"/>
    </source>
</evidence>
<evidence type="ECO:0000313" key="4">
    <source>
        <dbReference type="EMBL" id="SFC05023.1"/>
    </source>
</evidence>
<evidence type="ECO:0000313" key="6">
    <source>
        <dbReference type="Proteomes" id="UP000184031"/>
    </source>
</evidence>
<dbReference type="Gene3D" id="2.40.30.170">
    <property type="match status" value="1"/>
</dbReference>
<dbReference type="Gene3D" id="2.40.420.20">
    <property type="match status" value="1"/>
</dbReference>
<dbReference type="AlphaFoldDB" id="A0A1M6Y2Z3"/>